<feature type="repeat" description="TPR" evidence="1">
    <location>
        <begin position="145"/>
        <end position="178"/>
    </location>
</feature>
<dbReference type="Proteomes" id="UP000298551">
    <property type="component" value="Chromosome"/>
</dbReference>
<name>A0A4D6XDH5_PSEPU</name>
<dbReference type="InterPro" id="IPR019734">
    <property type="entry name" value="TPR_rpt"/>
</dbReference>
<accession>A0A4D6XDH5</accession>
<dbReference type="RefSeq" id="WP_136915913.1">
    <property type="nucleotide sequence ID" value="NZ_CP039371.1"/>
</dbReference>
<dbReference type="PANTHER" id="PTHR44809:SF1">
    <property type="entry name" value="PROTEIN O-MANNOSYL-TRANSFERASE TMTC1"/>
    <property type="match status" value="1"/>
</dbReference>
<feature type="repeat" description="TPR" evidence="1">
    <location>
        <begin position="179"/>
        <end position="212"/>
    </location>
</feature>
<dbReference type="PANTHER" id="PTHR44809">
    <property type="match status" value="1"/>
</dbReference>
<gene>
    <name evidence="2" type="ORF">E6B08_21815</name>
</gene>
<dbReference type="Gene3D" id="1.25.40.10">
    <property type="entry name" value="Tetratricopeptide repeat domain"/>
    <property type="match status" value="2"/>
</dbReference>
<dbReference type="EMBL" id="CP039371">
    <property type="protein sequence ID" value="QCI13817.1"/>
    <property type="molecule type" value="Genomic_DNA"/>
</dbReference>
<dbReference type="InterPro" id="IPR011990">
    <property type="entry name" value="TPR-like_helical_dom_sf"/>
</dbReference>
<dbReference type="Gene3D" id="3.40.50.2000">
    <property type="entry name" value="Glycogen Phosphorylase B"/>
    <property type="match status" value="1"/>
</dbReference>
<dbReference type="OrthoDB" id="238183at2"/>
<dbReference type="SUPFAM" id="SSF48452">
    <property type="entry name" value="TPR-like"/>
    <property type="match status" value="1"/>
</dbReference>
<evidence type="ECO:0000313" key="2">
    <source>
        <dbReference type="EMBL" id="QCI13817.1"/>
    </source>
</evidence>
<evidence type="ECO:0000256" key="1">
    <source>
        <dbReference type="PROSITE-ProRule" id="PRU00339"/>
    </source>
</evidence>
<dbReference type="PROSITE" id="PS50005">
    <property type="entry name" value="TPR"/>
    <property type="match status" value="3"/>
</dbReference>
<evidence type="ECO:0000313" key="3">
    <source>
        <dbReference type="Proteomes" id="UP000298551"/>
    </source>
</evidence>
<dbReference type="SMART" id="SM00028">
    <property type="entry name" value="TPR"/>
    <property type="match status" value="3"/>
</dbReference>
<dbReference type="Pfam" id="PF13432">
    <property type="entry name" value="TPR_16"/>
    <property type="match status" value="1"/>
</dbReference>
<feature type="repeat" description="TPR" evidence="1">
    <location>
        <begin position="42"/>
        <end position="75"/>
    </location>
</feature>
<dbReference type="InterPro" id="IPR052943">
    <property type="entry name" value="TMTC_O-mannosyl-trnsfr"/>
</dbReference>
<sequence length="544" mass="62052">MQSEHAAVKRIGQALQLAEKKKDVEGQIRLYEQLLVITPKLAEGHAQLAHLYFEQGKEAEAAPHVNQALQQPPSENVDKTVFPHLYESALFKGDVSQARSWYEAHPTLRRFKLLYQALEGSGRSTELEALLIDALERFTHPKEQSQTLTLLGQLYYGQAKFHDAVGCYQLGLQMTPENTTQLLNLAVTLEQLGRYAESLPYYKRLLALEPEHASAHNNIAINLLKLGEFEAGWEYYEWRWPAVQPEHYQEFAIPRWTGEPLTGKTLLVWAEQGIGDHIMFASMLNELSQVAEHLHYEIYARLDTLFKRSFPNINFVRREQQGEQDLAGKKMFQQSWPKSDYQIPIGSLPAIFRRSMDSFPKQQSYLKADPQETQMLQDDYRALFPGKRLIGVSWRGGKTLFTDVQSRLIAFKHLAQLAACKDVQLIDLQYDTCTSEREDAASQGVPMHHDPRVDARLDMDKQASQIAALDAVVSIDNTTVHLAGALGVRTFALLPTNPSWRWGIKPGRSYWYPSVEMVRNKKLLDWEDAIAEVVAMLKKEHIIA</sequence>
<dbReference type="AlphaFoldDB" id="A0A4D6XDH5"/>
<protein>
    <submittedName>
        <fullName evidence="2">Tetratricopeptide repeat protein</fullName>
    </submittedName>
</protein>
<organism evidence="2 3">
    <name type="scientific">Pseudomonas putida</name>
    <name type="common">Arthrobacter siderocapsulatus</name>
    <dbReference type="NCBI Taxonomy" id="303"/>
    <lineage>
        <taxon>Bacteria</taxon>
        <taxon>Pseudomonadati</taxon>
        <taxon>Pseudomonadota</taxon>
        <taxon>Gammaproteobacteria</taxon>
        <taxon>Pseudomonadales</taxon>
        <taxon>Pseudomonadaceae</taxon>
        <taxon>Pseudomonas</taxon>
    </lineage>
</organism>
<keyword evidence="1" id="KW-0802">TPR repeat</keyword>
<reference evidence="3" key="1">
    <citation type="submission" date="2019-04" db="EMBL/GenBank/DDBJ databases">
        <title>Genome sequence of Pseudomonas putida 1290, an auxin catabolizing strain.</title>
        <authorList>
            <person name="Laird T.S."/>
            <person name="Leveau J.H.J."/>
        </authorList>
    </citation>
    <scope>NUCLEOTIDE SEQUENCE [LARGE SCALE GENOMIC DNA]</scope>
    <source>
        <strain evidence="3">1290</strain>
    </source>
</reference>
<dbReference type="SUPFAM" id="SSF53756">
    <property type="entry name" value="UDP-Glycosyltransferase/glycogen phosphorylase"/>
    <property type="match status" value="1"/>
</dbReference>
<proteinExistence type="predicted"/>